<sequence length="580" mass="65914">MNPTKWNLISMVMLSLIFAAIQTPSKQNPEQSKHYSGKRHASASSQSFNTPSYWEYILREFVFKTISPSPSGNHQLYRRLLEAPFYGGPFPIVSNDVANVVLSRGDVYQLPSGHWLFCQQGCVECGVCIDHTHPTVKWVLRRIKRTSSHGAARHDLQLTILPQVDGSYHTRSLWPQTYVYVTSEGEQDIYMNDKHSYHSDGAAYVAVENDSSGQRKSGNFWSYVDRNSLPQKRIVGNSTDDIISKKRNESDVEETSESTSAMPKKDDAGINGEKRNELRNVKRQRPELKVTSEKENFNGSSKDVGSKENLSESSKGVALKENVSGSSKDVRSRENGSKVRQSIPKLILGTDQMGQKHLVHVVPADGSTNTSLMNSAVSNVLNAAGRNKTAYQRILRRIFDSLNNNRRSIESFLEPLTSTEKLSRQEEEHQLQETRNGFPGFGAAGRLHPLRSKENKNESSFEKRWPYTLNWNRERTTSSDNAFANKFMNNTINFDRKSNNGYTLNLKMQNSIAENKNISNRFHSRLSENNYSNSTFYNNSKINNVSRNSQVYKFSPRRYKILVTTESTTKFDDITKRNNS</sequence>
<accession>A0A6J3KDP4</accession>
<evidence type="ECO:0000313" key="3">
    <source>
        <dbReference type="Proteomes" id="UP000504631"/>
    </source>
</evidence>
<keyword evidence="3" id="KW-1185">Reference proteome</keyword>
<feature type="compositionally biased region" description="Basic and acidic residues" evidence="1">
    <location>
        <begin position="263"/>
        <end position="296"/>
    </location>
</feature>
<reference evidence="4" key="1">
    <citation type="submission" date="2025-08" db="UniProtKB">
        <authorList>
            <consortium name="RefSeq"/>
        </authorList>
    </citation>
    <scope>IDENTIFICATION</scope>
    <source>
        <tissue evidence="4">Muscle</tissue>
    </source>
</reference>
<dbReference type="Proteomes" id="UP000504631">
    <property type="component" value="Unplaced"/>
</dbReference>
<dbReference type="KEGG" id="bvk:117234313"/>
<dbReference type="AlphaFoldDB" id="A0A6J3KDP4"/>
<dbReference type="RefSeq" id="XP_033351288.1">
    <property type="nucleotide sequence ID" value="XM_033495397.1"/>
</dbReference>
<feature type="signal peptide" evidence="2">
    <location>
        <begin position="1"/>
        <end position="19"/>
    </location>
</feature>
<evidence type="ECO:0000256" key="2">
    <source>
        <dbReference type="SAM" id="SignalP"/>
    </source>
</evidence>
<protein>
    <submittedName>
        <fullName evidence="4">Asparagine-rich protein-like isoform X1</fullName>
    </submittedName>
</protein>
<dbReference type="GeneID" id="117234313"/>
<feature type="chain" id="PRO_5026747284" evidence="2">
    <location>
        <begin position="20"/>
        <end position="580"/>
    </location>
</feature>
<keyword evidence="2" id="KW-0732">Signal</keyword>
<evidence type="ECO:0000313" key="4">
    <source>
        <dbReference type="RefSeq" id="XP_033351288.1"/>
    </source>
</evidence>
<feature type="region of interest" description="Disordered" evidence="1">
    <location>
        <begin position="235"/>
        <end position="341"/>
    </location>
</feature>
<gene>
    <name evidence="4" type="primary">LOC117234313</name>
</gene>
<evidence type="ECO:0000256" key="1">
    <source>
        <dbReference type="SAM" id="MobiDB-lite"/>
    </source>
</evidence>
<organism evidence="3 4">
    <name type="scientific">Bombus vosnesenskii</name>
    <dbReference type="NCBI Taxonomy" id="207650"/>
    <lineage>
        <taxon>Eukaryota</taxon>
        <taxon>Metazoa</taxon>
        <taxon>Ecdysozoa</taxon>
        <taxon>Arthropoda</taxon>
        <taxon>Hexapoda</taxon>
        <taxon>Insecta</taxon>
        <taxon>Pterygota</taxon>
        <taxon>Neoptera</taxon>
        <taxon>Endopterygota</taxon>
        <taxon>Hymenoptera</taxon>
        <taxon>Apocrita</taxon>
        <taxon>Aculeata</taxon>
        <taxon>Apoidea</taxon>
        <taxon>Anthophila</taxon>
        <taxon>Apidae</taxon>
        <taxon>Bombus</taxon>
        <taxon>Pyrobombus</taxon>
    </lineage>
</organism>
<name>A0A6J3KDP4_9HYME</name>
<proteinExistence type="predicted"/>
<feature type="compositionally biased region" description="Basic and acidic residues" evidence="1">
    <location>
        <begin position="328"/>
        <end position="337"/>
    </location>
</feature>